<sequence>MPGSTPVREIMTTDVVTFRADDDVRSAMEQLVARDVDGAPVVDDAGRVIGVLTTGDLIVRESRLHFPTVISVLGASLELKSRNFDEDLDKALGAHVGDVMSEPAITCPIDATIEEAATTMHDHHVARLPVVDGDGALVGIVSRGDVLRGMLRRD</sequence>
<dbReference type="KEGG" id="atq:GH723_01550"/>
<protein>
    <submittedName>
        <fullName evidence="4">CBS domain-containing protein</fullName>
    </submittedName>
</protein>
<evidence type="ECO:0000313" key="4">
    <source>
        <dbReference type="EMBL" id="QGG93900.1"/>
    </source>
</evidence>
<evidence type="ECO:0000259" key="3">
    <source>
        <dbReference type="PROSITE" id="PS51371"/>
    </source>
</evidence>
<evidence type="ECO:0000256" key="2">
    <source>
        <dbReference type="PROSITE-ProRule" id="PRU00703"/>
    </source>
</evidence>
<dbReference type="Proteomes" id="UP000334019">
    <property type="component" value="Chromosome"/>
</dbReference>
<reference evidence="4 5" key="1">
    <citation type="submission" date="2019-11" db="EMBL/GenBank/DDBJ databases">
        <authorList>
            <person name="He Y."/>
        </authorList>
    </citation>
    <scope>NUCLEOTIDE SEQUENCE [LARGE SCALE GENOMIC DNA]</scope>
    <source>
        <strain evidence="4 5">SCSIO 58843</strain>
    </source>
</reference>
<evidence type="ECO:0000256" key="1">
    <source>
        <dbReference type="ARBA" id="ARBA00023122"/>
    </source>
</evidence>
<accession>A0A5Q2RJ86</accession>
<dbReference type="InterPro" id="IPR046342">
    <property type="entry name" value="CBS_dom_sf"/>
</dbReference>
<dbReference type="Pfam" id="PF00571">
    <property type="entry name" value="CBS"/>
    <property type="match status" value="2"/>
</dbReference>
<keyword evidence="1 2" id="KW-0129">CBS domain</keyword>
<dbReference type="PANTHER" id="PTHR43080">
    <property type="entry name" value="CBS DOMAIN-CONTAINING PROTEIN CBSX3, MITOCHONDRIAL"/>
    <property type="match status" value="1"/>
</dbReference>
<feature type="domain" description="CBS" evidence="3">
    <location>
        <begin position="100"/>
        <end position="154"/>
    </location>
</feature>
<dbReference type="CDD" id="cd04586">
    <property type="entry name" value="CBS_pair_BON_assoc"/>
    <property type="match status" value="1"/>
</dbReference>
<proteinExistence type="predicted"/>
<dbReference type="PROSITE" id="PS51371">
    <property type="entry name" value="CBS"/>
    <property type="match status" value="2"/>
</dbReference>
<dbReference type="SUPFAM" id="SSF54631">
    <property type="entry name" value="CBS-domain pair"/>
    <property type="match status" value="1"/>
</dbReference>
<keyword evidence="5" id="KW-1185">Reference proteome</keyword>
<dbReference type="InterPro" id="IPR000644">
    <property type="entry name" value="CBS_dom"/>
</dbReference>
<dbReference type="AlphaFoldDB" id="A0A5Q2RJ86"/>
<gene>
    <name evidence="4" type="ORF">GH723_01550</name>
</gene>
<dbReference type="SMART" id="SM00116">
    <property type="entry name" value="CBS"/>
    <property type="match status" value="2"/>
</dbReference>
<dbReference type="PANTHER" id="PTHR43080:SF2">
    <property type="entry name" value="CBS DOMAIN-CONTAINING PROTEIN"/>
    <property type="match status" value="1"/>
</dbReference>
<evidence type="ECO:0000313" key="5">
    <source>
        <dbReference type="Proteomes" id="UP000334019"/>
    </source>
</evidence>
<organism evidence="4 5">
    <name type="scientific">Actinomarinicola tropica</name>
    <dbReference type="NCBI Taxonomy" id="2789776"/>
    <lineage>
        <taxon>Bacteria</taxon>
        <taxon>Bacillati</taxon>
        <taxon>Actinomycetota</taxon>
        <taxon>Acidimicrobiia</taxon>
        <taxon>Acidimicrobiales</taxon>
        <taxon>Iamiaceae</taxon>
        <taxon>Actinomarinicola</taxon>
    </lineage>
</organism>
<dbReference type="EMBL" id="CP045851">
    <property type="protein sequence ID" value="QGG93900.1"/>
    <property type="molecule type" value="Genomic_DNA"/>
</dbReference>
<feature type="domain" description="CBS" evidence="3">
    <location>
        <begin position="11"/>
        <end position="68"/>
    </location>
</feature>
<name>A0A5Q2RJ86_9ACTN</name>
<dbReference type="InterPro" id="IPR051257">
    <property type="entry name" value="Diverse_CBS-Domain"/>
</dbReference>
<dbReference type="RefSeq" id="WP_153758006.1">
    <property type="nucleotide sequence ID" value="NZ_CP045851.1"/>
</dbReference>
<dbReference type="Gene3D" id="3.10.580.10">
    <property type="entry name" value="CBS-domain"/>
    <property type="match status" value="1"/>
</dbReference>